<evidence type="ECO:0000313" key="3">
    <source>
        <dbReference type="EMBL" id="RZU14163.1"/>
    </source>
</evidence>
<evidence type="ECO:0000256" key="1">
    <source>
        <dbReference type="ARBA" id="ARBA00022553"/>
    </source>
</evidence>
<dbReference type="Proteomes" id="UP000292027">
    <property type="component" value="Unassembled WGS sequence"/>
</dbReference>
<dbReference type="PROSITE" id="PS50006">
    <property type="entry name" value="FHA_DOMAIN"/>
    <property type="match status" value="1"/>
</dbReference>
<dbReference type="CDD" id="cd00060">
    <property type="entry name" value="FHA"/>
    <property type="match status" value="1"/>
</dbReference>
<evidence type="ECO:0000259" key="2">
    <source>
        <dbReference type="PROSITE" id="PS50006"/>
    </source>
</evidence>
<comment type="caution">
    <text evidence="3">The sequence shown here is derived from an EMBL/GenBank/DDBJ whole genome shotgun (WGS) entry which is preliminary data.</text>
</comment>
<evidence type="ECO:0000313" key="4">
    <source>
        <dbReference type="Proteomes" id="UP000292027"/>
    </source>
</evidence>
<proteinExistence type="predicted"/>
<dbReference type="RefSeq" id="WP_130446336.1">
    <property type="nucleotide sequence ID" value="NZ_SHKR01000013.1"/>
</dbReference>
<gene>
    <name evidence="3" type="ORF">EV645_5027</name>
</gene>
<dbReference type="EMBL" id="SHKR01000013">
    <property type="protein sequence ID" value="RZU14163.1"/>
    <property type="molecule type" value="Genomic_DNA"/>
</dbReference>
<keyword evidence="1" id="KW-0597">Phosphoprotein</keyword>
<organism evidence="3 4">
    <name type="scientific">Kribbella rubisoli</name>
    <dbReference type="NCBI Taxonomy" id="3075929"/>
    <lineage>
        <taxon>Bacteria</taxon>
        <taxon>Bacillati</taxon>
        <taxon>Actinomycetota</taxon>
        <taxon>Actinomycetes</taxon>
        <taxon>Propionibacteriales</taxon>
        <taxon>Kribbellaceae</taxon>
        <taxon>Kribbella</taxon>
    </lineage>
</organism>
<dbReference type="AlphaFoldDB" id="A0A4Q7WVZ1"/>
<protein>
    <recommendedName>
        <fullName evidence="2">FHA domain-containing protein</fullName>
    </recommendedName>
</protein>
<sequence length="257" mass="28222">MEPIRSLPQGQASLAGGVPDAQPGTMFVLSVGGGLTVDPGPHRTILFGRNRPEVHVCVGEDDPRVSRMHGSISYRTGQWWVAVTGRLPVRFPREQTLFAGEDPMPLAAGYTPVFVQGSSGREHLLEVYVVGDSGTRPVLRPRDPTHPPRIWQLSPAEKLALTVVGQRYLLHDLHPLPLSWRQAADQLAELQPSENWTAKRVEHLVSNVRTRLSRDGVPGLTREEVGEPVGNALNDNLFRALLLTTTLVPADLDILDD</sequence>
<feature type="domain" description="FHA" evidence="2">
    <location>
        <begin position="45"/>
        <end position="81"/>
    </location>
</feature>
<dbReference type="Gene3D" id="2.60.200.20">
    <property type="match status" value="1"/>
</dbReference>
<dbReference type="InterPro" id="IPR000253">
    <property type="entry name" value="FHA_dom"/>
</dbReference>
<accession>A0A4Q7WVZ1</accession>
<reference evidence="3 4" key="1">
    <citation type="journal article" date="2015" name="Stand. Genomic Sci.">
        <title>Genomic Encyclopedia of Bacterial and Archaeal Type Strains, Phase III: the genomes of soil and plant-associated and newly described type strains.</title>
        <authorList>
            <person name="Whitman W.B."/>
            <person name="Woyke T."/>
            <person name="Klenk H.P."/>
            <person name="Zhou Y."/>
            <person name="Lilburn T.G."/>
            <person name="Beck B.J."/>
            <person name="De Vos P."/>
            <person name="Vandamme P."/>
            <person name="Eisen J.A."/>
            <person name="Garrity G."/>
            <person name="Hugenholtz P."/>
            <person name="Kyrpides N.C."/>
        </authorList>
    </citation>
    <scope>NUCLEOTIDE SEQUENCE [LARGE SCALE GENOMIC DNA]</scope>
    <source>
        <strain evidence="3 4">VKM Ac-2540</strain>
    </source>
</reference>
<keyword evidence="4" id="KW-1185">Reference proteome</keyword>
<name>A0A4Q7WVZ1_9ACTN</name>
<dbReference type="OrthoDB" id="4213445at2"/>
<dbReference type="InterPro" id="IPR008984">
    <property type="entry name" value="SMAD_FHA_dom_sf"/>
</dbReference>
<dbReference type="SUPFAM" id="SSF49879">
    <property type="entry name" value="SMAD/FHA domain"/>
    <property type="match status" value="1"/>
</dbReference>